<keyword evidence="2" id="KW-1185">Reference proteome</keyword>
<protein>
    <submittedName>
        <fullName evidence="1">Uncharacterized protein</fullName>
    </submittedName>
</protein>
<gene>
    <name evidence="1" type="ORF">OKIT_0980</name>
</gene>
<organism evidence="1 2">
    <name type="scientific">Oenococcus kitaharae DSM 17330</name>
    <dbReference type="NCBI Taxonomy" id="1045004"/>
    <lineage>
        <taxon>Bacteria</taxon>
        <taxon>Bacillati</taxon>
        <taxon>Bacillota</taxon>
        <taxon>Bacilli</taxon>
        <taxon>Lactobacillales</taxon>
        <taxon>Lactobacillaceae</taxon>
        <taxon>Oenococcus</taxon>
    </lineage>
</organism>
<reference evidence="1 2" key="1">
    <citation type="journal article" date="2012" name="PLoS ONE">
        <title>Functional divergence in the genus oenococcus as predicted by genome sequencing of the newly-described species, Oenococcus kitaharae.</title>
        <authorList>
            <person name="Borneman A.R."/>
            <person name="McCarthy J.M."/>
            <person name="Chambers P.J."/>
            <person name="Bartowsky E.J."/>
        </authorList>
    </citation>
    <scope>NUCLEOTIDE SEQUENCE [LARGE SCALE GENOMIC DNA]</scope>
    <source>
        <strain evidence="2">DSM17330</strain>
    </source>
</reference>
<proteinExistence type="predicted"/>
<dbReference type="RefSeq" id="WP_007745787.1">
    <property type="nucleotide sequence ID" value="NZ_CM001398.1"/>
</dbReference>
<evidence type="ECO:0000313" key="1">
    <source>
        <dbReference type="EMBL" id="EHN59083.1"/>
    </source>
</evidence>
<name>G9WFC6_9LACO</name>
<sequence>MIKITIEQLNKAVEVIDDDEKYGGDEIALQKFFQQFPLNTPDDIPAVAAKIGLIDTFYSTNLRMQRMSATHLARIISDPELHFDERIEAGDTSVVDDLLQKPSSNLFSFFSKYATLHNYLIYDRDDFAIYDRSVSKDIYKYTNNPRIKSVNSAEDQYRKKRDYSGWVQLITGILEANQIDDPHAKRKLDWFIWSENKSDYFGTKR</sequence>
<comment type="caution">
    <text evidence="1">The sequence shown here is derived from an EMBL/GenBank/DDBJ whole genome shotgun (WGS) entry which is preliminary data.</text>
</comment>
<evidence type="ECO:0000313" key="2">
    <source>
        <dbReference type="Proteomes" id="UP000004959"/>
    </source>
</evidence>
<dbReference type="STRING" id="336988.NT96_05230"/>
<accession>G9WFC6</accession>
<dbReference type="HOGENOM" id="CLU_1336379_0_0_9"/>
<dbReference type="PATRIC" id="fig|1045004.4.peg.979"/>
<dbReference type="AlphaFoldDB" id="G9WFC6"/>
<dbReference type="EMBL" id="AFVZ01000001">
    <property type="protein sequence ID" value="EHN59083.1"/>
    <property type="molecule type" value="Genomic_DNA"/>
</dbReference>
<dbReference type="Proteomes" id="UP000004959">
    <property type="component" value="Chromosome"/>
</dbReference>
<dbReference type="OrthoDB" id="9792813at2"/>